<gene>
    <name evidence="3" type="ORF">BCR34DRAFT_667757</name>
</gene>
<dbReference type="AlphaFoldDB" id="A0A1Y1YWG5"/>
<dbReference type="InterPro" id="IPR058925">
    <property type="entry name" value="zf-C2H2_AcuF"/>
</dbReference>
<accession>A0A1Y1YWG5</accession>
<dbReference type="Proteomes" id="UP000193144">
    <property type="component" value="Unassembled WGS sequence"/>
</dbReference>
<evidence type="ECO:0000313" key="3">
    <source>
        <dbReference type="EMBL" id="ORY02184.1"/>
    </source>
</evidence>
<dbReference type="OrthoDB" id="20872at2759"/>
<feature type="region of interest" description="Disordered" evidence="1">
    <location>
        <begin position="106"/>
        <end position="179"/>
    </location>
</feature>
<evidence type="ECO:0000313" key="4">
    <source>
        <dbReference type="Proteomes" id="UP000193144"/>
    </source>
</evidence>
<proteinExistence type="predicted"/>
<feature type="compositionally biased region" description="Acidic residues" evidence="1">
    <location>
        <begin position="107"/>
        <end position="116"/>
    </location>
</feature>
<comment type="caution">
    <text evidence="3">The sequence shown here is derived from an EMBL/GenBank/DDBJ whole genome shotgun (WGS) entry which is preliminary data.</text>
</comment>
<sequence length="803" mass="91560">MAALISDSHSKCYIAFESLVEALDRPSRDFSTQLPPKSIREEFDKYRIWAGNVGAPHSGRRYDISLDYRLREASFLKKQILDLLNSLEEKLKRTASLIRNEVRPFEELEDGSDTQETESLTSDDTKDDCDASEESPWEISSESEQSDASSQNETPTPSGRLAEIPGRKPNPSTLTSSISILQLGRTPRTEMPRLLDSIKFIIAHLYRIPIRKPAPLDRIKDRESLESSIYQHFDVLYVMDKFKDIGPQLASRLGKAITRRRQILHYRESHKRNLDTARVEPREIAATTPRQKPMGLVEKFQSTLDSPAIMSRASSSDFTFRSKATTLRPGDAQITTPEPDTDFDAPYTPSTVQSRSSRASSYTGKELTVTVPTRPMGKDGNELEWFECPYCLITKNITSDRKWRRHVFEDLKPYVCTYEDCDLQDYFFEDRDTWFKHETLQHRAKWFCNVEKHPEFSDAKDFLRHMDIGHNTGLDREKFAHLRDMFLRPSGDVDGVCNLCKRHAKRLKSHVSRHLQQIALFALPRINETVGSGMAERFTDASEANTSNLITETDSSADTSSFQSQPSHLAVDTELENEVAGDTHTFDDLEVPESIEMDWDEVTDKFMKARQPGTPLRNVYLITEDDRESFSGAIEDLPGVLRTSGYNVTVVGTSMRFKDFHYLNDETKFDLIVFCLFEPSTDLLFSDFVLPINSGTPTLAIVCRLGSCSKLEIAKFDRVLNMNRVWGPEELQKVKNEVESMCPLKTSHADESDFLPGLITKERSGSLRQENEDYNPRLSELLLPEPALPLEASSTAHVWRKLN</sequence>
<name>A0A1Y1YWG5_9PLEO</name>
<feature type="region of interest" description="Disordered" evidence="1">
    <location>
        <begin position="329"/>
        <end position="365"/>
    </location>
</feature>
<organism evidence="3 4">
    <name type="scientific">Clohesyomyces aquaticus</name>
    <dbReference type="NCBI Taxonomy" id="1231657"/>
    <lineage>
        <taxon>Eukaryota</taxon>
        <taxon>Fungi</taxon>
        <taxon>Dikarya</taxon>
        <taxon>Ascomycota</taxon>
        <taxon>Pezizomycotina</taxon>
        <taxon>Dothideomycetes</taxon>
        <taxon>Pleosporomycetidae</taxon>
        <taxon>Pleosporales</taxon>
        <taxon>Lindgomycetaceae</taxon>
        <taxon>Clohesyomyces</taxon>
    </lineage>
</organism>
<dbReference type="EMBL" id="MCFA01000160">
    <property type="protein sequence ID" value="ORY02184.1"/>
    <property type="molecule type" value="Genomic_DNA"/>
</dbReference>
<dbReference type="PANTHER" id="PTHR35391:SF7">
    <property type="entry name" value="C2H2-TYPE DOMAIN-CONTAINING PROTEIN"/>
    <property type="match status" value="1"/>
</dbReference>
<keyword evidence="4" id="KW-1185">Reference proteome</keyword>
<dbReference type="PANTHER" id="PTHR35391">
    <property type="entry name" value="C2H2-TYPE DOMAIN-CONTAINING PROTEIN-RELATED"/>
    <property type="match status" value="1"/>
</dbReference>
<evidence type="ECO:0000256" key="1">
    <source>
        <dbReference type="SAM" id="MobiDB-lite"/>
    </source>
</evidence>
<feature type="compositionally biased region" description="Acidic residues" evidence="1">
    <location>
        <begin position="125"/>
        <end position="136"/>
    </location>
</feature>
<feature type="domain" description="Oxidoreductase acuF-like C2H2 type zinc-finger" evidence="2">
    <location>
        <begin position="385"/>
        <end position="411"/>
    </location>
</feature>
<dbReference type="Pfam" id="PF26082">
    <property type="entry name" value="zf-C2H2_AcuF"/>
    <property type="match status" value="1"/>
</dbReference>
<feature type="compositionally biased region" description="Low complexity" evidence="1">
    <location>
        <begin position="137"/>
        <end position="153"/>
    </location>
</feature>
<evidence type="ECO:0000259" key="2">
    <source>
        <dbReference type="Pfam" id="PF26082"/>
    </source>
</evidence>
<dbReference type="STRING" id="1231657.A0A1Y1YWG5"/>
<reference evidence="3 4" key="1">
    <citation type="submission" date="2016-07" db="EMBL/GenBank/DDBJ databases">
        <title>Pervasive Adenine N6-methylation of Active Genes in Fungi.</title>
        <authorList>
            <consortium name="DOE Joint Genome Institute"/>
            <person name="Mondo S.J."/>
            <person name="Dannebaum R.O."/>
            <person name="Kuo R.C."/>
            <person name="Labutti K."/>
            <person name="Haridas S."/>
            <person name="Kuo A."/>
            <person name="Salamov A."/>
            <person name="Ahrendt S.R."/>
            <person name="Lipzen A."/>
            <person name="Sullivan W."/>
            <person name="Andreopoulos W.B."/>
            <person name="Clum A."/>
            <person name="Lindquist E."/>
            <person name="Daum C."/>
            <person name="Ramamoorthy G.K."/>
            <person name="Gryganskyi A."/>
            <person name="Culley D."/>
            <person name="Magnuson J.K."/>
            <person name="James T.Y."/>
            <person name="O'Malley M.A."/>
            <person name="Stajich J.E."/>
            <person name="Spatafora J.W."/>
            <person name="Visel A."/>
            <person name="Grigoriev I.V."/>
        </authorList>
    </citation>
    <scope>NUCLEOTIDE SEQUENCE [LARGE SCALE GENOMIC DNA]</scope>
    <source>
        <strain evidence="3 4">CBS 115471</strain>
    </source>
</reference>
<protein>
    <recommendedName>
        <fullName evidence="2">Oxidoreductase acuF-like C2H2 type zinc-finger domain-containing protein</fullName>
    </recommendedName>
</protein>